<organism evidence="1 2">
    <name type="scientific">Adhaeribacter pallidiroseus</name>
    <dbReference type="NCBI Taxonomy" id="2072847"/>
    <lineage>
        <taxon>Bacteria</taxon>
        <taxon>Pseudomonadati</taxon>
        <taxon>Bacteroidota</taxon>
        <taxon>Cytophagia</taxon>
        <taxon>Cytophagales</taxon>
        <taxon>Hymenobacteraceae</taxon>
        <taxon>Adhaeribacter</taxon>
    </lineage>
</organism>
<sequence length="235" mass="27209">MSTGETILQLCKQHQLTLPFAVRKNTWSREYYVLVEGLDQFRRIATGAPTKQGQLVRIFEGYAPWREERTIPQANQRVWEYVPDADISVYQRGQQEGQVYELHYRLFWGKYKGLSVEEICQEHLDYLEWAIERIEKNFCLSAAAIASLTASGLELDPFILELNQAKLIWYAHGLAEDHLPGYYGYLLLPVDDPWMSEEERAVAQEKYDKFMAEQERLLGAAPAPIDSPEAKSLFK</sequence>
<gene>
    <name evidence="1" type="ORF">AHMF7616_05214</name>
</gene>
<evidence type="ECO:0000313" key="1">
    <source>
        <dbReference type="EMBL" id="RDC58780.1"/>
    </source>
</evidence>
<dbReference type="AlphaFoldDB" id="A0A369Q2U5"/>
<protein>
    <submittedName>
        <fullName evidence="1">Uncharacterized protein</fullName>
    </submittedName>
</protein>
<evidence type="ECO:0000313" key="2">
    <source>
        <dbReference type="Proteomes" id="UP000253919"/>
    </source>
</evidence>
<name>A0A369Q2U5_9BACT</name>
<dbReference type="RefSeq" id="WP_115375797.1">
    <property type="nucleotide sequence ID" value="NZ_QASA01000002.1"/>
</dbReference>
<keyword evidence="2" id="KW-1185">Reference proteome</keyword>
<comment type="caution">
    <text evidence="1">The sequence shown here is derived from an EMBL/GenBank/DDBJ whole genome shotgun (WGS) entry which is preliminary data.</text>
</comment>
<reference evidence="1 2" key="1">
    <citation type="submission" date="2018-04" db="EMBL/GenBank/DDBJ databases">
        <title>Adhaeribacter sp. HMF7616 genome sequencing and assembly.</title>
        <authorList>
            <person name="Kang H."/>
            <person name="Kang J."/>
            <person name="Cha I."/>
            <person name="Kim H."/>
            <person name="Joh K."/>
        </authorList>
    </citation>
    <scope>NUCLEOTIDE SEQUENCE [LARGE SCALE GENOMIC DNA]</scope>
    <source>
        <strain evidence="1 2">HMF7616</strain>
    </source>
</reference>
<dbReference type="EMBL" id="QASA01000002">
    <property type="protein sequence ID" value="RDC58780.1"/>
    <property type="molecule type" value="Genomic_DNA"/>
</dbReference>
<dbReference type="Proteomes" id="UP000253919">
    <property type="component" value="Unassembled WGS sequence"/>
</dbReference>
<accession>A0A369Q2U5</accession>
<proteinExistence type="predicted"/>